<dbReference type="Proteomes" id="UP001055156">
    <property type="component" value="Unassembled WGS sequence"/>
</dbReference>
<dbReference type="InterPro" id="IPR011006">
    <property type="entry name" value="CheY-like_superfamily"/>
</dbReference>
<evidence type="ECO:0000256" key="1">
    <source>
        <dbReference type="PROSITE-ProRule" id="PRU00169"/>
    </source>
</evidence>
<dbReference type="Gene3D" id="3.40.50.2300">
    <property type="match status" value="1"/>
</dbReference>
<gene>
    <name evidence="3" type="ORF">LKMONMHP_0733</name>
</gene>
<comment type="caution">
    <text evidence="3">The sequence shown here is derived from an EMBL/GenBank/DDBJ whole genome shotgun (WGS) entry which is preliminary data.</text>
</comment>
<dbReference type="SUPFAM" id="SSF52172">
    <property type="entry name" value="CheY-like"/>
    <property type="match status" value="1"/>
</dbReference>
<name>A0ABQ4T2N0_METOR</name>
<organism evidence="3 4">
    <name type="scientific">Methylobacterium organophilum</name>
    <dbReference type="NCBI Taxonomy" id="410"/>
    <lineage>
        <taxon>Bacteria</taxon>
        <taxon>Pseudomonadati</taxon>
        <taxon>Pseudomonadota</taxon>
        <taxon>Alphaproteobacteria</taxon>
        <taxon>Hyphomicrobiales</taxon>
        <taxon>Methylobacteriaceae</taxon>
        <taxon>Methylobacterium</taxon>
    </lineage>
</organism>
<keyword evidence="1" id="KW-0597">Phosphoprotein</keyword>
<proteinExistence type="predicted"/>
<keyword evidence="4" id="KW-1185">Reference proteome</keyword>
<sequence>MIGEADLRGHRILVVEDDYFLATDTARALQRAGADILGPCPSEEAARAEMEQATPTAAVVDINLGDGPSFGLARILRARGTPFVFITGYDDEAIPAEFEGVTRLQKPADYQQIVGSLARILGATPRVG</sequence>
<feature type="domain" description="Response regulatory" evidence="2">
    <location>
        <begin position="11"/>
        <end position="121"/>
    </location>
</feature>
<dbReference type="SMART" id="SM00448">
    <property type="entry name" value="REC"/>
    <property type="match status" value="1"/>
</dbReference>
<feature type="modified residue" description="4-aspartylphosphate" evidence="1">
    <location>
        <position position="61"/>
    </location>
</feature>
<protein>
    <recommendedName>
        <fullName evidence="2">Response regulatory domain-containing protein</fullName>
    </recommendedName>
</protein>
<reference evidence="3" key="1">
    <citation type="journal article" date="2021" name="Front. Microbiol.">
        <title>Comprehensive Comparative Genomics and Phenotyping of Methylobacterium Species.</title>
        <authorList>
            <person name="Alessa O."/>
            <person name="Ogura Y."/>
            <person name="Fujitani Y."/>
            <person name="Takami H."/>
            <person name="Hayashi T."/>
            <person name="Sahin N."/>
            <person name="Tani A."/>
        </authorList>
    </citation>
    <scope>NUCLEOTIDE SEQUENCE</scope>
    <source>
        <strain evidence="3">NBRC 15689</strain>
    </source>
</reference>
<dbReference type="RefSeq" id="WP_238309847.1">
    <property type="nucleotide sequence ID" value="NZ_BPQV01000002.1"/>
</dbReference>
<evidence type="ECO:0000259" key="2">
    <source>
        <dbReference type="PROSITE" id="PS50110"/>
    </source>
</evidence>
<evidence type="ECO:0000313" key="3">
    <source>
        <dbReference type="EMBL" id="GJE25890.1"/>
    </source>
</evidence>
<evidence type="ECO:0000313" key="4">
    <source>
        <dbReference type="Proteomes" id="UP001055156"/>
    </source>
</evidence>
<dbReference type="EMBL" id="BPQV01000002">
    <property type="protein sequence ID" value="GJE25890.1"/>
    <property type="molecule type" value="Genomic_DNA"/>
</dbReference>
<accession>A0ABQ4T2N0</accession>
<reference evidence="3" key="2">
    <citation type="submission" date="2021-08" db="EMBL/GenBank/DDBJ databases">
        <authorList>
            <person name="Tani A."/>
            <person name="Ola A."/>
            <person name="Ogura Y."/>
            <person name="Katsura K."/>
            <person name="Hayashi T."/>
        </authorList>
    </citation>
    <scope>NUCLEOTIDE SEQUENCE</scope>
    <source>
        <strain evidence="3">NBRC 15689</strain>
    </source>
</reference>
<dbReference type="PROSITE" id="PS50110">
    <property type="entry name" value="RESPONSE_REGULATORY"/>
    <property type="match status" value="1"/>
</dbReference>
<dbReference type="InterPro" id="IPR001789">
    <property type="entry name" value="Sig_transdc_resp-reg_receiver"/>
</dbReference>